<gene>
    <name evidence="1" type="primary">rpfG</name>
    <name evidence="1" type="ORF">FVB9532_01909</name>
</gene>
<name>A0AC61Y8A0_9FLAO</name>
<organism evidence="1 2">
    <name type="scientific">Mesonia oceanica</name>
    <dbReference type="NCBI Taxonomy" id="2687242"/>
    <lineage>
        <taxon>Bacteria</taxon>
        <taxon>Pseudomonadati</taxon>
        <taxon>Bacteroidota</taxon>
        <taxon>Flavobacteriia</taxon>
        <taxon>Flavobacteriales</taxon>
        <taxon>Flavobacteriaceae</taxon>
        <taxon>Mesonia</taxon>
    </lineage>
</organism>
<dbReference type="EC" id="3.1.4.52" evidence="1"/>
<sequence>MEICIVDDDKVYQLLMKKIIKKIDPSISIKAFYNGEDAYEYYKKTRCDCHVLLLDINMPQMDGWEFLKRLNDEQIEISQIYLATSSIAYSDIEKAKEYKSVKGYLTKPITKDKIIEITQQS</sequence>
<dbReference type="Proteomes" id="UP000356253">
    <property type="component" value="Unassembled WGS sequence"/>
</dbReference>
<reference evidence="1" key="1">
    <citation type="submission" date="2019-09" db="EMBL/GenBank/DDBJ databases">
        <authorList>
            <person name="Rodrigo-Torres L."/>
            <person name="Arahal R. D."/>
            <person name="Lucena T."/>
        </authorList>
    </citation>
    <scope>NUCLEOTIDE SEQUENCE</scope>
    <source>
        <strain evidence="1">ISS653</strain>
    </source>
</reference>
<comment type="caution">
    <text evidence="1">The sequence shown here is derived from an EMBL/GenBank/DDBJ whole genome shotgun (WGS) entry which is preliminary data.</text>
</comment>
<dbReference type="EMBL" id="CABVMM010000007">
    <property type="protein sequence ID" value="VVV00636.1"/>
    <property type="molecule type" value="Genomic_DNA"/>
</dbReference>
<proteinExistence type="predicted"/>
<evidence type="ECO:0000313" key="1">
    <source>
        <dbReference type="EMBL" id="VVV00636.1"/>
    </source>
</evidence>
<keyword evidence="1" id="KW-0378">Hydrolase</keyword>
<evidence type="ECO:0000313" key="2">
    <source>
        <dbReference type="Proteomes" id="UP000356253"/>
    </source>
</evidence>
<protein>
    <submittedName>
        <fullName evidence="1">Cyclic di-GMP phosphodiesterase response regulator RpfG</fullName>
        <ecNumber evidence="1">3.1.4.52</ecNumber>
    </submittedName>
</protein>
<keyword evidence="2" id="KW-1185">Reference proteome</keyword>
<accession>A0AC61Y8A0</accession>